<proteinExistence type="predicted"/>
<comment type="caution">
    <text evidence="2">The sequence shown here is derived from an EMBL/GenBank/DDBJ whole genome shotgun (WGS) entry which is preliminary data.</text>
</comment>
<dbReference type="InterPro" id="IPR034660">
    <property type="entry name" value="DinB/YfiT-like"/>
</dbReference>
<dbReference type="Pfam" id="PF12867">
    <property type="entry name" value="DinB_2"/>
    <property type="match status" value="1"/>
</dbReference>
<evidence type="ECO:0000313" key="2">
    <source>
        <dbReference type="EMBL" id="NAY90444.1"/>
    </source>
</evidence>
<protein>
    <submittedName>
        <fullName evidence="2">DinB family protein</fullName>
    </submittedName>
</protein>
<dbReference type="EMBL" id="JAAABI010000001">
    <property type="protein sequence ID" value="NAY90444.1"/>
    <property type="molecule type" value="Genomic_DNA"/>
</dbReference>
<organism evidence="2 3">
    <name type="scientific">Flagellimonas ochracea</name>
    <dbReference type="NCBI Taxonomy" id="2696472"/>
    <lineage>
        <taxon>Bacteria</taxon>
        <taxon>Pseudomonadati</taxon>
        <taxon>Bacteroidota</taxon>
        <taxon>Flavobacteriia</taxon>
        <taxon>Flavobacteriales</taxon>
        <taxon>Flavobacteriaceae</taxon>
        <taxon>Flagellimonas</taxon>
    </lineage>
</organism>
<accession>A0A964WWB9</accession>
<dbReference type="RefSeq" id="WP_166521860.1">
    <property type="nucleotide sequence ID" value="NZ_JAAABI010000001.1"/>
</dbReference>
<gene>
    <name evidence="2" type="ORF">GTQ34_00800</name>
</gene>
<evidence type="ECO:0000259" key="1">
    <source>
        <dbReference type="Pfam" id="PF12867"/>
    </source>
</evidence>
<dbReference type="Proteomes" id="UP000667650">
    <property type="component" value="Unassembled WGS sequence"/>
</dbReference>
<feature type="domain" description="DinB-like" evidence="1">
    <location>
        <begin position="25"/>
        <end position="152"/>
    </location>
</feature>
<keyword evidence="3" id="KW-1185">Reference proteome</keyword>
<dbReference type="SUPFAM" id="SSF109854">
    <property type="entry name" value="DinB/YfiT-like putative metalloenzymes"/>
    <property type="match status" value="1"/>
</dbReference>
<sequence length="162" mass="19028">MNSAIQNIIYQLEDIQYGKPWIGSTFLNRLKQVDENEYFERPIKDLHSVAEIISHLTLWRSEAILKIRTGEGSCTDDCEENWLTNDKLKVVGWKKIKSSYDKTLSDLIELLHSKNDDFLAEQYYDTDFKGLYTYNWLLNGMIQHDAYHLGQIGIVIKYLNMK</sequence>
<evidence type="ECO:0000313" key="3">
    <source>
        <dbReference type="Proteomes" id="UP000667650"/>
    </source>
</evidence>
<dbReference type="Gene3D" id="1.20.120.450">
    <property type="entry name" value="dinb family like domain"/>
    <property type="match status" value="1"/>
</dbReference>
<reference evidence="2" key="1">
    <citation type="submission" date="2020-01" db="EMBL/GenBank/DDBJ databases">
        <title>Muricauda ochracea sp. nov., isolated from a tidal flat of Garorim bay in Korea.</title>
        <authorList>
            <person name="Kim D."/>
            <person name="Yoo Y."/>
            <person name="Kim J.-J."/>
        </authorList>
    </citation>
    <scope>NUCLEOTIDE SEQUENCE</scope>
    <source>
        <strain evidence="2">JGD-17</strain>
    </source>
</reference>
<dbReference type="InterPro" id="IPR024775">
    <property type="entry name" value="DinB-like"/>
</dbReference>
<name>A0A964WWB9_9FLAO</name>
<dbReference type="AlphaFoldDB" id="A0A964WWB9"/>